<dbReference type="GO" id="GO:0005737">
    <property type="term" value="C:cytoplasm"/>
    <property type="evidence" value="ECO:0007669"/>
    <property type="project" value="TreeGrafter"/>
</dbReference>
<organism evidence="5 6">
    <name type="scientific">Cladorrhinum samala</name>
    <dbReference type="NCBI Taxonomy" id="585594"/>
    <lineage>
        <taxon>Eukaryota</taxon>
        <taxon>Fungi</taxon>
        <taxon>Dikarya</taxon>
        <taxon>Ascomycota</taxon>
        <taxon>Pezizomycotina</taxon>
        <taxon>Sordariomycetes</taxon>
        <taxon>Sordariomycetidae</taxon>
        <taxon>Sordariales</taxon>
        <taxon>Podosporaceae</taxon>
        <taxon>Cladorrhinum</taxon>
    </lineage>
</organism>
<feature type="compositionally biased region" description="Polar residues" evidence="2">
    <location>
        <begin position="477"/>
        <end position="487"/>
    </location>
</feature>
<dbReference type="InterPro" id="IPR008984">
    <property type="entry name" value="SMAD_FHA_dom_sf"/>
</dbReference>
<dbReference type="Proteomes" id="UP001321749">
    <property type="component" value="Unassembled WGS sequence"/>
</dbReference>
<dbReference type="PANTHER" id="PTHR15715">
    <property type="entry name" value="CENTROSOMAL PROTEIN OF 170 KDA"/>
    <property type="match status" value="1"/>
</dbReference>
<dbReference type="InterPro" id="IPR051176">
    <property type="entry name" value="Cent_Immune-Sig_Mod"/>
</dbReference>
<feature type="compositionally biased region" description="Basic residues" evidence="2">
    <location>
        <begin position="665"/>
        <end position="675"/>
    </location>
</feature>
<proteinExistence type="predicted"/>
<keyword evidence="3" id="KW-0812">Transmembrane</keyword>
<feature type="compositionally biased region" description="Basic and acidic residues" evidence="2">
    <location>
        <begin position="650"/>
        <end position="664"/>
    </location>
</feature>
<dbReference type="FunFam" id="2.60.200.20:FF:000127">
    <property type="entry name" value="Uncharacterized protein C3H7.13"/>
    <property type="match status" value="1"/>
</dbReference>
<dbReference type="PROSITE" id="PS50006">
    <property type="entry name" value="FHA_DOMAIN"/>
    <property type="match status" value="1"/>
</dbReference>
<evidence type="ECO:0000256" key="3">
    <source>
        <dbReference type="SAM" id="Phobius"/>
    </source>
</evidence>
<feature type="coiled-coil region" evidence="1">
    <location>
        <begin position="600"/>
        <end position="648"/>
    </location>
</feature>
<evidence type="ECO:0000313" key="5">
    <source>
        <dbReference type="EMBL" id="KAK4457917.1"/>
    </source>
</evidence>
<keyword evidence="3" id="KW-0472">Membrane</keyword>
<feature type="region of interest" description="Disordered" evidence="2">
    <location>
        <begin position="325"/>
        <end position="355"/>
    </location>
</feature>
<keyword evidence="1" id="KW-0175">Coiled coil</keyword>
<reference evidence="5" key="1">
    <citation type="journal article" date="2023" name="Mol. Phylogenet. Evol.">
        <title>Genome-scale phylogeny and comparative genomics of the fungal order Sordariales.</title>
        <authorList>
            <person name="Hensen N."/>
            <person name="Bonometti L."/>
            <person name="Westerberg I."/>
            <person name="Brannstrom I.O."/>
            <person name="Guillou S."/>
            <person name="Cros-Aarteil S."/>
            <person name="Calhoun S."/>
            <person name="Haridas S."/>
            <person name="Kuo A."/>
            <person name="Mondo S."/>
            <person name="Pangilinan J."/>
            <person name="Riley R."/>
            <person name="LaButti K."/>
            <person name="Andreopoulos B."/>
            <person name="Lipzen A."/>
            <person name="Chen C."/>
            <person name="Yan M."/>
            <person name="Daum C."/>
            <person name="Ng V."/>
            <person name="Clum A."/>
            <person name="Steindorff A."/>
            <person name="Ohm R.A."/>
            <person name="Martin F."/>
            <person name="Silar P."/>
            <person name="Natvig D.O."/>
            <person name="Lalanne C."/>
            <person name="Gautier V."/>
            <person name="Ament-Velasquez S.L."/>
            <person name="Kruys A."/>
            <person name="Hutchinson M.I."/>
            <person name="Powell A.J."/>
            <person name="Barry K."/>
            <person name="Miller A.N."/>
            <person name="Grigoriev I.V."/>
            <person name="Debuchy R."/>
            <person name="Gladieux P."/>
            <person name="Hiltunen Thoren M."/>
            <person name="Johannesson H."/>
        </authorList>
    </citation>
    <scope>NUCLEOTIDE SEQUENCE</scope>
    <source>
        <strain evidence="5">PSN324</strain>
    </source>
</reference>
<keyword evidence="6" id="KW-1185">Reference proteome</keyword>
<feature type="transmembrane region" description="Helical" evidence="3">
    <location>
        <begin position="740"/>
        <end position="759"/>
    </location>
</feature>
<dbReference type="SMART" id="SM00240">
    <property type="entry name" value="FHA"/>
    <property type="match status" value="1"/>
</dbReference>
<name>A0AAV9HBC5_9PEZI</name>
<dbReference type="CDD" id="cd22679">
    <property type="entry name" value="FHA_SLMAP"/>
    <property type="match status" value="1"/>
</dbReference>
<dbReference type="Pfam" id="PF00498">
    <property type="entry name" value="FHA"/>
    <property type="match status" value="1"/>
</dbReference>
<feature type="domain" description="FHA" evidence="4">
    <location>
        <begin position="195"/>
        <end position="252"/>
    </location>
</feature>
<feature type="compositionally biased region" description="Polar residues" evidence="2">
    <location>
        <begin position="70"/>
        <end position="79"/>
    </location>
</feature>
<feature type="region of interest" description="Disordered" evidence="2">
    <location>
        <begin position="1"/>
        <end position="29"/>
    </location>
</feature>
<comment type="caution">
    <text evidence="5">The sequence shown here is derived from an EMBL/GenBank/DDBJ whole genome shotgun (WGS) entry which is preliminary data.</text>
</comment>
<feature type="region of interest" description="Disordered" evidence="2">
    <location>
        <begin position="44"/>
        <end position="115"/>
    </location>
</feature>
<evidence type="ECO:0000256" key="1">
    <source>
        <dbReference type="SAM" id="Coils"/>
    </source>
</evidence>
<reference evidence="5" key="2">
    <citation type="submission" date="2023-06" db="EMBL/GenBank/DDBJ databases">
        <authorList>
            <consortium name="Lawrence Berkeley National Laboratory"/>
            <person name="Mondo S.J."/>
            <person name="Hensen N."/>
            <person name="Bonometti L."/>
            <person name="Westerberg I."/>
            <person name="Brannstrom I.O."/>
            <person name="Guillou S."/>
            <person name="Cros-Aarteil S."/>
            <person name="Calhoun S."/>
            <person name="Haridas S."/>
            <person name="Kuo A."/>
            <person name="Pangilinan J."/>
            <person name="Riley R."/>
            <person name="Labutti K."/>
            <person name="Andreopoulos B."/>
            <person name="Lipzen A."/>
            <person name="Chen C."/>
            <person name="Yanf M."/>
            <person name="Daum C."/>
            <person name="Ng V."/>
            <person name="Clum A."/>
            <person name="Steindorff A."/>
            <person name="Ohm R."/>
            <person name="Martin F."/>
            <person name="Silar P."/>
            <person name="Natvig D."/>
            <person name="Lalanne C."/>
            <person name="Gautier V."/>
            <person name="Ament-Velasquez S.L."/>
            <person name="Kruys A."/>
            <person name="Hutchinson M.I."/>
            <person name="Powell A.J."/>
            <person name="Barry K."/>
            <person name="Miller A.N."/>
            <person name="Grigoriev I.V."/>
            <person name="Debuchy R."/>
            <person name="Gladieux P."/>
            <person name="Thoren M.H."/>
            <person name="Johannesson H."/>
        </authorList>
    </citation>
    <scope>NUCLEOTIDE SEQUENCE</scope>
    <source>
        <strain evidence="5">PSN324</strain>
    </source>
</reference>
<accession>A0AAV9HBC5</accession>
<dbReference type="InterPro" id="IPR000253">
    <property type="entry name" value="FHA_dom"/>
</dbReference>
<feature type="coiled-coil region" evidence="1">
    <location>
        <begin position="499"/>
        <end position="533"/>
    </location>
</feature>
<dbReference type="PANTHER" id="PTHR15715:SF46">
    <property type="entry name" value="TO VACUOLE TARGETING VPS64, PUTATIVE (AFU_ORTHOLOGUE AFUA_2G02420)-RELATED"/>
    <property type="match status" value="1"/>
</dbReference>
<dbReference type="Gene3D" id="2.60.200.20">
    <property type="match status" value="1"/>
</dbReference>
<feature type="region of interest" description="Disordered" evidence="2">
    <location>
        <begin position="650"/>
        <end position="695"/>
    </location>
</feature>
<protein>
    <submittedName>
        <fullName evidence="5">Vacuolar protein sorting-associated protein 64</fullName>
    </submittedName>
</protein>
<evidence type="ECO:0000256" key="2">
    <source>
        <dbReference type="SAM" id="MobiDB-lite"/>
    </source>
</evidence>
<feature type="compositionally biased region" description="Pro residues" evidence="2">
    <location>
        <begin position="440"/>
        <end position="450"/>
    </location>
</feature>
<feature type="compositionally biased region" description="Gly residues" evidence="2">
    <location>
        <begin position="338"/>
        <end position="351"/>
    </location>
</feature>
<feature type="region of interest" description="Disordered" evidence="2">
    <location>
        <begin position="405"/>
        <end position="487"/>
    </location>
</feature>
<sequence length="770" mass="83305">MTAVASPPSFADLNRQGWINGGQSLNSIKSNDAREMNMFMARKTLQRTNSSSSVSSTSSNGSTSTVTSNANAQPVNGTSLAVAGDSAGWSTAGPRKKAQQKGAAWPNGKSEPSTEFSRLNLARAPLSNGVNGASSIHQQPPSILTPQNQLMAQNGLSQRPPEGVASGRQPALYLLSLNGSFERKTISVPFYPETLRIGRQTNNKTVPTPVNGFFDSKVLSRQHAEIWADANGKIWIRDVKSSNGTFVNGSRLSPENRESEPHELQTQDHLELGIDIVSEDQKTVVHHKVAAKVEHAGFITPANNVLDMNFGELDPSNNSMMPLGGSSFRGRAGSQASLGGGRAAPANGGGPPNVAAQQRQYWLNPITTEHIVKKLHAEMRNARLQNQDLARTSQFLNSLLSKDDIKNLDKPDLPEPPKPHLTNGNVSFRSDGGKTRFSEPPAPPPSQPLPEKPDAVRPGSSDVASLKRTTTERPKPASTSPIRPDNTSLQQILLLTEQLNSAKKALDDNSQKVRDLEEKLSKEREARLHAEEMAQRMGESNNNAMVNGLAGAPIVNGNSELEKAFEPPVEEPAISEPEPTVEIFEDAPPSPQPDKAEAMAADFQARIDSMAQEMSNLKHQLEAFRLRAEKAESERDADRKTLAEMVEQIRQRDQEEKRRAAERKTRSRSKSRRRAVSSVSPSEKPAPAANGSVVAPRLQNDGATDEVESAAPTASQATTIKPATGALVVQGQDRKLVQTLPYASMIGVVIFGMGLMAYLNGWQPQSRLEG</sequence>
<dbReference type="AlphaFoldDB" id="A0AAV9HBC5"/>
<feature type="compositionally biased region" description="Basic and acidic residues" evidence="2">
    <location>
        <begin position="405"/>
        <end position="418"/>
    </location>
</feature>
<dbReference type="SUPFAM" id="SSF49879">
    <property type="entry name" value="SMAD/FHA domain"/>
    <property type="match status" value="1"/>
</dbReference>
<dbReference type="EMBL" id="MU865091">
    <property type="protein sequence ID" value="KAK4457917.1"/>
    <property type="molecule type" value="Genomic_DNA"/>
</dbReference>
<evidence type="ECO:0000313" key="6">
    <source>
        <dbReference type="Proteomes" id="UP001321749"/>
    </source>
</evidence>
<gene>
    <name evidence="5" type="ORF">QBC42DRAFT_30793</name>
</gene>
<evidence type="ECO:0000259" key="4">
    <source>
        <dbReference type="PROSITE" id="PS50006"/>
    </source>
</evidence>
<keyword evidence="3" id="KW-1133">Transmembrane helix</keyword>
<feature type="compositionally biased region" description="Low complexity" evidence="2">
    <location>
        <begin position="48"/>
        <end position="69"/>
    </location>
</feature>